<accession>A0A6J4J3B9</accession>
<sequence length="82" mass="9350">GWWRWRRRRPAGGRWRRGRRRRRLGPWRGRGCASTTGGRRGLLAASGRIGPRVAHGKEHRASGPARDARGDRPAHSRDQPIL</sequence>
<feature type="compositionally biased region" description="Basic residues" evidence="1">
    <location>
        <begin position="1"/>
        <end position="25"/>
    </location>
</feature>
<dbReference type="EMBL" id="CADCSZ010000192">
    <property type="protein sequence ID" value="CAA9267806.1"/>
    <property type="molecule type" value="Genomic_DNA"/>
</dbReference>
<protein>
    <submittedName>
        <fullName evidence="2">Uncharacterized protein</fullName>
    </submittedName>
</protein>
<evidence type="ECO:0000256" key="1">
    <source>
        <dbReference type="SAM" id="MobiDB-lite"/>
    </source>
</evidence>
<evidence type="ECO:0000313" key="2">
    <source>
        <dbReference type="EMBL" id="CAA9267806.1"/>
    </source>
</evidence>
<organism evidence="2">
    <name type="scientific">uncultured Acidimicrobiales bacterium</name>
    <dbReference type="NCBI Taxonomy" id="310071"/>
    <lineage>
        <taxon>Bacteria</taxon>
        <taxon>Bacillati</taxon>
        <taxon>Actinomycetota</taxon>
        <taxon>Acidimicrobiia</taxon>
        <taxon>Acidimicrobiales</taxon>
        <taxon>environmental samples</taxon>
    </lineage>
</organism>
<feature type="region of interest" description="Disordered" evidence="1">
    <location>
        <begin position="1"/>
        <end position="82"/>
    </location>
</feature>
<reference evidence="2" key="1">
    <citation type="submission" date="2020-02" db="EMBL/GenBank/DDBJ databases">
        <authorList>
            <person name="Meier V. D."/>
        </authorList>
    </citation>
    <scope>NUCLEOTIDE SEQUENCE</scope>
    <source>
        <strain evidence="2">AVDCRST_MAG76</strain>
    </source>
</reference>
<feature type="compositionally biased region" description="Low complexity" evidence="1">
    <location>
        <begin position="41"/>
        <end position="50"/>
    </location>
</feature>
<name>A0A6J4J3B9_9ACTN</name>
<gene>
    <name evidence="2" type="ORF">AVDCRST_MAG76-3186</name>
</gene>
<feature type="non-terminal residue" evidence="2">
    <location>
        <position position="82"/>
    </location>
</feature>
<dbReference type="AlphaFoldDB" id="A0A6J4J3B9"/>
<proteinExistence type="predicted"/>
<feature type="compositionally biased region" description="Basic and acidic residues" evidence="1">
    <location>
        <begin position="55"/>
        <end position="82"/>
    </location>
</feature>
<feature type="non-terminal residue" evidence="2">
    <location>
        <position position="1"/>
    </location>
</feature>